<dbReference type="PROSITE" id="PS51144">
    <property type="entry name" value="ALPHA_CA_2"/>
    <property type="match status" value="1"/>
</dbReference>
<keyword evidence="5 8" id="KW-0862">Zinc</keyword>
<dbReference type="PANTHER" id="PTHR18952">
    <property type="entry name" value="CARBONIC ANHYDRASE"/>
    <property type="match status" value="1"/>
</dbReference>
<comment type="caution">
    <text evidence="11">The sequence shown here is derived from an EMBL/GenBank/DDBJ whole genome shotgun (WGS) entry which is preliminary data.</text>
</comment>
<dbReference type="SMART" id="SM01057">
    <property type="entry name" value="Carb_anhydrase"/>
    <property type="match status" value="1"/>
</dbReference>
<dbReference type="InterPro" id="IPR018338">
    <property type="entry name" value="Carbonic_anhydrase_a-class_CS"/>
</dbReference>
<keyword evidence="12" id="KW-1185">Reference proteome</keyword>
<feature type="chain" id="PRO_5042668469" description="Carbonic anhydrase" evidence="8">
    <location>
        <begin position="20"/>
        <end position="283"/>
    </location>
</feature>
<dbReference type="GO" id="GO:0004089">
    <property type="term" value="F:carbonate dehydratase activity"/>
    <property type="evidence" value="ECO:0007669"/>
    <property type="project" value="UniProtKB-UniRule"/>
</dbReference>
<dbReference type="EC" id="4.2.1.1" evidence="3 8"/>
<proteinExistence type="inferred from homology"/>
<keyword evidence="6 8" id="KW-0456">Lyase</keyword>
<reference evidence="11 12" key="1">
    <citation type="submission" date="2024-03" db="EMBL/GenBank/DDBJ databases">
        <title>The genome assembly and annotation of the cricket Gryllus longicercus Weissman &amp; Gray.</title>
        <authorList>
            <person name="Szrajer S."/>
            <person name="Gray D."/>
            <person name="Ylla G."/>
        </authorList>
    </citation>
    <scope>NUCLEOTIDE SEQUENCE [LARGE SCALE GENOMIC DNA]</scope>
    <source>
        <strain evidence="11">DAG 2021-001</strain>
        <tissue evidence="11">Whole body minus gut</tissue>
    </source>
</reference>
<dbReference type="SUPFAM" id="SSF51069">
    <property type="entry name" value="Carbonic anhydrase"/>
    <property type="match status" value="1"/>
</dbReference>
<evidence type="ECO:0000256" key="9">
    <source>
        <dbReference type="SAM" id="MobiDB-lite"/>
    </source>
</evidence>
<accession>A0AAN9W8L0</accession>
<dbReference type="CDD" id="cd00326">
    <property type="entry name" value="alpha_CA"/>
    <property type="match status" value="1"/>
</dbReference>
<dbReference type="Proteomes" id="UP001378592">
    <property type="component" value="Unassembled WGS sequence"/>
</dbReference>
<dbReference type="AlphaFoldDB" id="A0AAN9W8L0"/>
<comment type="similarity">
    <text evidence="2 8">Belongs to the alpha-carbonic anhydrase family.</text>
</comment>
<evidence type="ECO:0000256" key="6">
    <source>
        <dbReference type="ARBA" id="ARBA00023239"/>
    </source>
</evidence>
<comment type="catalytic activity">
    <reaction evidence="7 8">
        <text>hydrogencarbonate + H(+) = CO2 + H2O</text>
        <dbReference type="Rhea" id="RHEA:10748"/>
        <dbReference type="ChEBI" id="CHEBI:15377"/>
        <dbReference type="ChEBI" id="CHEBI:15378"/>
        <dbReference type="ChEBI" id="CHEBI:16526"/>
        <dbReference type="ChEBI" id="CHEBI:17544"/>
        <dbReference type="EC" id="4.2.1.1"/>
    </reaction>
</comment>
<dbReference type="GO" id="GO:0008270">
    <property type="term" value="F:zinc ion binding"/>
    <property type="evidence" value="ECO:0007669"/>
    <property type="project" value="UniProtKB-UniRule"/>
</dbReference>
<keyword evidence="4 8" id="KW-0479">Metal-binding</keyword>
<sequence length="283" mass="32218">MKRTGIVLYLATLLCSSISQESGEESDWNYGNQPRWEGQCTTGDKQSPISLERDNAETEWRVFPLSSSISFSDYDKQADGTFTNNGHSVEMALEYSDPSATPRTVVSSEGSSTTFLFRSLHFHWPSEHYINGKRYDLEMHMVHQSEDNRLLVLGYMFHVCRRASSGMEVVGASVNRLESVGSTVPVSQFAPQRLMPGRLDQCGYFQYNGSLTTPPCTEGVTWLVREEPLCVEQWELDAFNNVTNAEGTRMAGNARDLQAINGRTITYHRCVLVAHWRFFWWLW</sequence>
<evidence type="ECO:0000256" key="8">
    <source>
        <dbReference type="RuleBase" id="RU367011"/>
    </source>
</evidence>
<comment type="cofactor">
    <cofactor evidence="8">
        <name>Zn(2+)</name>
        <dbReference type="ChEBI" id="CHEBI:29105"/>
    </cofactor>
</comment>
<evidence type="ECO:0000259" key="10">
    <source>
        <dbReference type="PROSITE" id="PS51144"/>
    </source>
</evidence>
<evidence type="ECO:0000256" key="2">
    <source>
        <dbReference type="ARBA" id="ARBA00010718"/>
    </source>
</evidence>
<evidence type="ECO:0000256" key="1">
    <source>
        <dbReference type="ARBA" id="ARBA00002904"/>
    </source>
</evidence>
<protein>
    <recommendedName>
        <fullName evidence="3 8">Carbonic anhydrase</fullName>
        <ecNumber evidence="3 8">4.2.1.1</ecNumber>
    </recommendedName>
</protein>
<dbReference type="Pfam" id="PF00194">
    <property type="entry name" value="Carb_anhydrase"/>
    <property type="match status" value="1"/>
</dbReference>
<evidence type="ECO:0000313" key="12">
    <source>
        <dbReference type="Proteomes" id="UP001378592"/>
    </source>
</evidence>
<dbReference type="Gene3D" id="3.10.200.10">
    <property type="entry name" value="Alpha carbonic anhydrase"/>
    <property type="match status" value="1"/>
</dbReference>
<feature type="region of interest" description="Disordered" evidence="9">
    <location>
        <begin position="23"/>
        <end position="47"/>
    </location>
</feature>
<evidence type="ECO:0000256" key="4">
    <source>
        <dbReference type="ARBA" id="ARBA00022723"/>
    </source>
</evidence>
<dbReference type="PANTHER" id="PTHR18952:SF265">
    <property type="entry name" value="CARBONIC ANHYDRASE"/>
    <property type="match status" value="1"/>
</dbReference>
<gene>
    <name evidence="11" type="ORF">R5R35_000529</name>
</gene>
<dbReference type="InterPro" id="IPR001148">
    <property type="entry name" value="CA_dom"/>
</dbReference>
<organism evidence="11 12">
    <name type="scientific">Gryllus longicercus</name>
    <dbReference type="NCBI Taxonomy" id="2509291"/>
    <lineage>
        <taxon>Eukaryota</taxon>
        <taxon>Metazoa</taxon>
        <taxon>Ecdysozoa</taxon>
        <taxon>Arthropoda</taxon>
        <taxon>Hexapoda</taxon>
        <taxon>Insecta</taxon>
        <taxon>Pterygota</taxon>
        <taxon>Neoptera</taxon>
        <taxon>Polyneoptera</taxon>
        <taxon>Orthoptera</taxon>
        <taxon>Ensifera</taxon>
        <taxon>Gryllidea</taxon>
        <taxon>Grylloidea</taxon>
        <taxon>Gryllidae</taxon>
        <taxon>Gryllinae</taxon>
        <taxon>Gryllus</taxon>
    </lineage>
</organism>
<dbReference type="InterPro" id="IPR023561">
    <property type="entry name" value="Carbonic_anhydrase_a-class"/>
</dbReference>
<feature type="domain" description="Alpha-carbonic anhydrase" evidence="10">
    <location>
        <begin position="26"/>
        <end position="269"/>
    </location>
</feature>
<dbReference type="EMBL" id="JAZDUA010000059">
    <property type="protein sequence ID" value="KAK7870354.1"/>
    <property type="molecule type" value="Genomic_DNA"/>
</dbReference>
<dbReference type="InterPro" id="IPR036398">
    <property type="entry name" value="CA_dom_sf"/>
</dbReference>
<evidence type="ECO:0000313" key="11">
    <source>
        <dbReference type="EMBL" id="KAK7870354.1"/>
    </source>
</evidence>
<evidence type="ECO:0000256" key="5">
    <source>
        <dbReference type="ARBA" id="ARBA00022833"/>
    </source>
</evidence>
<name>A0AAN9W8L0_9ORTH</name>
<evidence type="ECO:0000256" key="3">
    <source>
        <dbReference type="ARBA" id="ARBA00012925"/>
    </source>
</evidence>
<dbReference type="PROSITE" id="PS00162">
    <property type="entry name" value="ALPHA_CA_1"/>
    <property type="match status" value="1"/>
</dbReference>
<feature type="signal peptide" evidence="8">
    <location>
        <begin position="1"/>
        <end position="19"/>
    </location>
</feature>
<keyword evidence="8" id="KW-0732">Signal</keyword>
<evidence type="ECO:0000256" key="7">
    <source>
        <dbReference type="ARBA" id="ARBA00048348"/>
    </source>
</evidence>
<comment type="function">
    <text evidence="1 8">Reversible hydration of carbon dioxide.</text>
</comment>